<feature type="transmembrane region" description="Helical" evidence="1">
    <location>
        <begin position="122"/>
        <end position="141"/>
    </location>
</feature>
<dbReference type="Proteomes" id="UP000520767">
    <property type="component" value="Unassembled WGS sequence"/>
</dbReference>
<dbReference type="RefSeq" id="WP_184814879.1">
    <property type="nucleotide sequence ID" value="NZ_JACHJQ010000008.1"/>
</dbReference>
<feature type="transmembrane region" description="Helical" evidence="1">
    <location>
        <begin position="204"/>
        <end position="223"/>
    </location>
</feature>
<evidence type="ECO:0000313" key="4">
    <source>
        <dbReference type="Proteomes" id="UP000520767"/>
    </source>
</evidence>
<dbReference type="AlphaFoldDB" id="A0A7W7QBZ2"/>
<feature type="transmembrane region" description="Helical" evidence="1">
    <location>
        <begin position="66"/>
        <end position="84"/>
    </location>
</feature>
<dbReference type="InterPro" id="IPR046675">
    <property type="entry name" value="DUF6545"/>
</dbReference>
<feature type="transmembrane region" description="Helical" evidence="1">
    <location>
        <begin position="162"/>
        <end position="184"/>
    </location>
</feature>
<accession>A0A7W7QBZ2</accession>
<gene>
    <name evidence="3" type="ORF">FHR82_007109</name>
</gene>
<reference evidence="3 4" key="1">
    <citation type="submission" date="2020-08" db="EMBL/GenBank/DDBJ databases">
        <title>Genomic Encyclopedia of Type Strains, Phase III (KMG-III): the genomes of soil and plant-associated and newly described type strains.</title>
        <authorList>
            <person name="Whitman W."/>
        </authorList>
    </citation>
    <scope>NUCLEOTIDE SEQUENCE [LARGE SCALE GENOMIC DNA]</scope>
    <source>
        <strain evidence="3 4">CECT 8960</strain>
    </source>
</reference>
<dbReference type="NCBIfam" id="NF042915">
    <property type="entry name" value="MAB_1171c_fam"/>
    <property type="match status" value="1"/>
</dbReference>
<keyword evidence="1" id="KW-0472">Membrane</keyword>
<protein>
    <recommendedName>
        <fullName evidence="2">DUF6545 domain-containing protein</fullName>
    </recommendedName>
</protein>
<keyword evidence="4" id="KW-1185">Reference proteome</keyword>
<feature type="transmembrane region" description="Helical" evidence="1">
    <location>
        <begin position="96"/>
        <end position="116"/>
    </location>
</feature>
<proteinExistence type="predicted"/>
<dbReference type="InterPro" id="IPR050039">
    <property type="entry name" value="MAB_1171c-like"/>
</dbReference>
<evidence type="ECO:0000313" key="3">
    <source>
        <dbReference type="EMBL" id="MBB4910850.1"/>
    </source>
</evidence>
<keyword evidence="1" id="KW-0812">Transmembrane</keyword>
<keyword evidence="1" id="KW-1133">Transmembrane helix</keyword>
<organism evidence="3 4">
    <name type="scientific">Actinophytocola algeriensis</name>
    <dbReference type="NCBI Taxonomy" id="1768010"/>
    <lineage>
        <taxon>Bacteria</taxon>
        <taxon>Bacillati</taxon>
        <taxon>Actinomycetota</taxon>
        <taxon>Actinomycetes</taxon>
        <taxon>Pseudonocardiales</taxon>
        <taxon>Pseudonocardiaceae</taxon>
    </lineage>
</organism>
<dbReference type="Pfam" id="PF20182">
    <property type="entry name" value="DUF6545"/>
    <property type="match status" value="1"/>
</dbReference>
<evidence type="ECO:0000259" key="2">
    <source>
        <dbReference type="Pfam" id="PF20182"/>
    </source>
</evidence>
<feature type="domain" description="DUF6545" evidence="2">
    <location>
        <begin position="221"/>
        <end position="357"/>
    </location>
</feature>
<evidence type="ECO:0000256" key="1">
    <source>
        <dbReference type="SAM" id="Phobius"/>
    </source>
</evidence>
<dbReference type="EMBL" id="JACHJQ010000008">
    <property type="protein sequence ID" value="MBB4910850.1"/>
    <property type="molecule type" value="Genomic_DNA"/>
</dbReference>
<sequence>MGELVRQYLPPLLAWLLLLIRKPGNDHARRDVRRMLLGLAIALTALTPGGHTLINTLAGTHNLPRLIAHAGMLLAAWAGQELLLHVNGLRRTWHTWWMTGMFCLLCTLFALTPDLLPQSPWVFEYVLTYTIAQLPAYADIIRLCLRHTRIADTTALRVALRMVVTGITLAATYLVNKVIVGAASRMDFDYAFGRTTIPGKILPTTAYLLVLIGAVLPAMLAWLSRHRRYRQLGPLWRALYRADPAIALDPPTVPDILVLRRIRLRLYRRVIEIRDGLLALRPYRDPGIATTAHHRATQAGLHGQRLHATVEATVIAAALHARAADHPPRTTDDTTIAGGDDLATETAFLGLVARAYRDLTPPDLHVT</sequence>
<feature type="transmembrane region" description="Helical" evidence="1">
    <location>
        <begin position="36"/>
        <end position="54"/>
    </location>
</feature>
<name>A0A7W7QBZ2_9PSEU</name>
<comment type="caution">
    <text evidence="3">The sequence shown here is derived from an EMBL/GenBank/DDBJ whole genome shotgun (WGS) entry which is preliminary data.</text>
</comment>